<keyword evidence="1" id="KW-1133">Transmembrane helix</keyword>
<dbReference type="EMBL" id="QCYY01001575">
    <property type="protein sequence ID" value="ROT77035.1"/>
    <property type="molecule type" value="Genomic_DNA"/>
</dbReference>
<dbReference type="InterPro" id="IPR050927">
    <property type="entry name" value="TRPM"/>
</dbReference>
<dbReference type="PANTHER" id="PTHR13800:SF12">
    <property type="entry name" value="TRANSIENT RECEPTOR POTENTIAL CATION CHANNEL SUBFAMILY M MEMBER-LIKE 2"/>
    <property type="match status" value="1"/>
</dbReference>
<evidence type="ECO:0000313" key="2">
    <source>
        <dbReference type="EMBL" id="ROT77035.1"/>
    </source>
</evidence>
<sequence length="217" mass="24168">MVPKLVEFLLFLLLMVLGYGIASKVLVSDTCKNREKMTWTMRTLMDLFIEVFLDPYWQMFGNINPHMFANTNLTTCDDQRRQWRWLSSCAPCGDGVEATVHTTSLYSVFGQLMLAVYLLMSNLLLLNLIIAIFTHHSNPSDTFLAPFFIPLRHLSNPADTLLAPFSPAGPSTSACGNRASSTGTMRCKLGQVPVQAGPSSSSGCLRLPLEERRCLRS</sequence>
<feature type="transmembrane region" description="Helical" evidence="1">
    <location>
        <begin position="112"/>
        <end position="133"/>
    </location>
</feature>
<protein>
    <submittedName>
        <fullName evidence="2">Putative transient receptor potential cation channel subfamily M member 2-like</fullName>
    </submittedName>
</protein>
<keyword evidence="1" id="KW-0472">Membrane</keyword>
<organism evidence="2 3">
    <name type="scientific">Penaeus vannamei</name>
    <name type="common">Whiteleg shrimp</name>
    <name type="synonym">Litopenaeus vannamei</name>
    <dbReference type="NCBI Taxonomy" id="6689"/>
    <lineage>
        <taxon>Eukaryota</taxon>
        <taxon>Metazoa</taxon>
        <taxon>Ecdysozoa</taxon>
        <taxon>Arthropoda</taxon>
        <taxon>Crustacea</taxon>
        <taxon>Multicrustacea</taxon>
        <taxon>Malacostraca</taxon>
        <taxon>Eumalacostraca</taxon>
        <taxon>Eucarida</taxon>
        <taxon>Decapoda</taxon>
        <taxon>Dendrobranchiata</taxon>
        <taxon>Penaeoidea</taxon>
        <taxon>Penaeidae</taxon>
        <taxon>Penaeus</taxon>
    </lineage>
</organism>
<name>A0A423TKR3_PENVA</name>
<dbReference type="Proteomes" id="UP000283509">
    <property type="component" value="Unassembled WGS sequence"/>
</dbReference>
<dbReference type="GO" id="GO:0005886">
    <property type="term" value="C:plasma membrane"/>
    <property type="evidence" value="ECO:0007669"/>
    <property type="project" value="TreeGrafter"/>
</dbReference>
<reference evidence="2 3" key="1">
    <citation type="submission" date="2018-04" db="EMBL/GenBank/DDBJ databases">
        <authorList>
            <person name="Zhang X."/>
            <person name="Yuan J."/>
            <person name="Li F."/>
            <person name="Xiang J."/>
        </authorList>
    </citation>
    <scope>NUCLEOTIDE SEQUENCE [LARGE SCALE GENOMIC DNA]</scope>
    <source>
        <tissue evidence="2">Muscle</tissue>
    </source>
</reference>
<dbReference type="PANTHER" id="PTHR13800">
    <property type="entry name" value="TRANSIENT RECEPTOR POTENTIAL CATION CHANNEL, SUBFAMILY M, MEMBER 6"/>
    <property type="match status" value="1"/>
</dbReference>
<keyword evidence="1" id="KW-0812">Transmembrane</keyword>
<keyword evidence="3" id="KW-1185">Reference proteome</keyword>
<reference evidence="2 3" key="2">
    <citation type="submission" date="2019-01" db="EMBL/GenBank/DDBJ databases">
        <title>The decoding of complex shrimp genome reveals the adaptation for benthos swimmer, frequently molting mechanism and breeding impact on genome.</title>
        <authorList>
            <person name="Sun Y."/>
            <person name="Gao Y."/>
            <person name="Yu Y."/>
        </authorList>
    </citation>
    <scope>NUCLEOTIDE SEQUENCE [LARGE SCALE GENOMIC DNA]</scope>
    <source>
        <tissue evidence="2">Muscle</tissue>
    </source>
</reference>
<comment type="caution">
    <text evidence="2">The sequence shown here is derived from an EMBL/GenBank/DDBJ whole genome shotgun (WGS) entry which is preliminary data.</text>
</comment>
<feature type="transmembrane region" description="Helical" evidence="1">
    <location>
        <begin position="6"/>
        <end position="27"/>
    </location>
</feature>
<dbReference type="GO" id="GO:0099604">
    <property type="term" value="F:ligand-gated calcium channel activity"/>
    <property type="evidence" value="ECO:0007669"/>
    <property type="project" value="TreeGrafter"/>
</dbReference>
<dbReference type="OrthoDB" id="10480504at2759"/>
<proteinExistence type="predicted"/>
<gene>
    <name evidence="2" type="ORF">C7M84_004341</name>
</gene>
<evidence type="ECO:0000256" key="1">
    <source>
        <dbReference type="SAM" id="Phobius"/>
    </source>
</evidence>
<evidence type="ECO:0000313" key="3">
    <source>
        <dbReference type="Proteomes" id="UP000283509"/>
    </source>
</evidence>
<dbReference type="AlphaFoldDB" id="A0A423TKR3"/>
<accession>A0A423TKR3</accession>
<keyword evidence="2" id="KW-0675">Receptor</keyword>